<dbReference type="GO" id="GO:0019031">
    <property type="term" value="C:viral envelope"/>
    <property type="evidence" value="ECO:0007669"/>
    <property type="project" value="UniProtKB-KW"/>
</dbReference>
<protein>
    <submittedName>
        <fullName evidence="2">Envelope protein</fullName>
    </submittedName>
</protein>
<keyword evidence="1" id="KW-0472">Membrane</keyword>
<evidence type="ECO:0000256" key="1">
    <source>
        <dbReference type="SAM" id="Phobius"/>
    </source>
</evidence>
<feature type="non-terminal residue" evidence="2">
    <location>
        <position position="160"/>
    </location>
</feature>
<keyword evidence="2" id="KW-0946">Virion</keyword>
<keyword evidence="2" id="KW-0261">Viral envelope protein</keyword>
<keyword evidence="1" id="KW-1133">Transmembrane helix</keyword>
<dbReference type="Pfam" id="PF05858">
    <property type="entry name" value="BIV_Env"/>
    <property type="match status" value="1"/>
</dbReference>
<dbReference type="EMBL" id="AB040428">
    <property type="protein sequence ID" value="BAB47134.1"/>
    <property type="molecule type" value="Genomic_RNA"/>
</dbReference>
<proteinExistence type="predicted"/>
<organism evidence="2">
    <name type="scientific">Bovine immunodeficiency virus</name>
    <dbReference type="NCBI Taxonomy" id="11657"/>
    <lineage>
        <taxon>Viruses</taxon>
        <taxon>Riboviria</taxon>
        <taxon>Pararnavirae</taxon>
        <taxon>Artverviricota</taxon>
        <taxon>Revtraviricetes</taxon>
        <taxon>Ortervirales</taxon>
        <taxon>Retroviridae</taxon>
        <taxon>Orthoretrovirinae</taxon>
        <taxon>Lentivirus</taxon>
        <taxon>Lentivirus bovimdef</taxon>
    </lineage>
</organism>
<evidence type="ECO:0000313" key="2">
    <source>
        <dbReference type="EMBL" id="BAB47134.1"/>
    </source>
</evidence>
<reference evidence="2" key="1">
    <citation type="submission" date="2000-03" db="EMBL/GenBank/DDBJ databases">
        <title>nucleotide sequence analysis of the bovine immunodeficiency virus.</title>
        <authorList>
            <person name="Meas S."/>
            <person name="Ohashi K."/>
            <person name="Sugimoto C."/>
            <person name="Onuma M."/>
        </authorList>
    </citation>
    <scope>NUCLEOTIDE SEQUENCE</scope>
    <source>
        <strain evidence="2">Pakistan 7</strain>
    </source>
</reference>
<feature type="transmembrane region" description="Helical" evidence="1">
    <location>
        <begin position="6"/>
        <end position="27"/>
    </location>
</feature>
<sequence length="160" mass="18315">INNGEIHPWVLAGMLSMGVGMLLGVYLSVTRHTDLDTNVSIMPYLGFGRNIEKIRQGELALGSEMYLEQHYWRILTMVGTCFWQTTFKVPLIPHYHPLFYLCPETRSNFARDLLSGKRSHCIYELTARLRAVPFRESFYYASYSLSLCLPECSLIGLATL</sequence>
<name>Q90VT7_9RETR</name>
<accession>Q90VT7</accession>
<keyword evidence="1" id="KW-0812">Transmembrane</keyword>
<feature type="non-terminal residue" evidence="2">
    <location>
        <position position="1"/>
    </location>
</feature>